<protein>
    <submittedName>
        <fullName evidence="2">Siderophore-iron reductase FhuF</fullName>
    </submittedName>
</protein>
<feature type="domain" description="Aerobactin siderophore biosynthesis IucA/IucC-like C-terminal" evidence="1">
    <location>
        <begin position="65"/>
        <end position="201"/>
    </location>
</feature>
<dbReference type="RefSeq" id="WP_081308996.1">
    <property type="nucleotide sequence ID" value="NZ_CP123840.1"/>
</dbReference>
<dbReference type="InterPro" id="IPR022770">
    <property type="entry name" value="IucA/IucC-like_C"/>
</dbReference>
<dbReference type="Proteomes" id="UP000702952">
    <property type="component" value="Unassembled WGS sequence"/>
</dbReference>
<name>A0AA44F4C5_AGRTU</name>
<dbReference type="Pfam" id="PF06276">
    <property type="entry name" value="FhuF"/>
    <property type="match status" value="1"/>
</dbReference>
<gene>
    <name evidence="2" type="primary">fhuF</name>
    <name evidence="2" type="ORF">G6M46_13120</name>
</gene>
<accession>A0AA44F4C5</accession>
<dbReference type="NCBIfam" id="TIGR03951">
    <property type="entry name" value="Fe_III_red_FhuF"/>
    <property type="match status" value="1"/>
</dbReference>
<organism evidence="2 3">
    <name type="scientific">Agrobacterium tumefaciens</name>
    <dbReference type="NCBI Taxonomy" id="358"/>
    <lineage>
        <taxon>Bacteria</taxon>
        <taxon>Pseudomonadati</taxon>
        <taxon>Pseudomonadota</taxon>
        <taxon>Alphaproteobacteria</taxon>
        <taxon>Hyphomicrobiales</taxon>
        <taxon>Rhizobiaceae</taxon>
        <taxon>Rhizobium/Agrobacterium group</taxon>
        <taxon>Agrobacterium</taxon>
        <taxon>Agrobacterium tumefaciens complex</taxon>
    </lineage>
</organism>
<evidence type="ECO:0000313" key="2">
    <source>
        <dbReference type="EMBL" id="NTC29104.1"/>
    </source>
</evidence>
<dbReference type="InterPro" id="IPR008090">
    <property type="entry name" value="Fe_iron_reduct"/>
</dbReference>
<evidence type="ECO:0000313" key="3">
    <source>
        <dbReference type="Proteomes" id="UP000702952"/>
    </source>
</evidence>
<dbReference type="EMBL" id="JAAMAY010000021">
    <property type="protein sequence ID" value="NTC29104.1"/>
    <property type="molecule type" value="Genomic_DNA"/>
</dbReference>
<dbReference type="GO" id="GO:0003824">
    <property type="term" value="F:catalytic activity"/>
    <property type="evidence" value="ECO:0007669"/>
    <property type="project" value="UniProtKB-ARBA"/>
</dbReference>
<comment type="caution">
    <text evidence="2">The sequence shown here is derived from an EMBL/GenBank/DDBJ whole genome shotgun (WGS) entry which is preliminary data.</text>
</comment>
<dbReference type="AlphaFoldDB" id="A0AA44F4C5"/>
<sequence>MRRSEVLGELLRQPAHSQWRDFFRRRRRTDLTFIELLEHDNLLVILGNYGRRHGSSAPLAAVAGEWSKRYFAKVMRPIATAAMLLDWRMPLTPADLSIDISEEGEIVSLGLSGFGRPVQTKSAQDRFDFLFSGNIEGVIRTVSDVSGLSRNVLWSNAGNMFEAIARSYAMENHCPDAGVADALELLESPHMADGSRNPLFRPILYRQYEGKPKRLRRICCIRYLINGLDYCKTCPCLNSRSSPMHDAGYRDMHDGSTNAGGKKQS</sequence>
<evidence type="ECO:0000259" key="1">
    <source>
        <dbReference type="Pfam" id="PF06276"/>
    </source>
</evidence>
<reference evidence="2" key="1">
    <citation type="journal article" date="2020" name="Science">
        <title>Unexpected conservation and global transmission of agrobacterial virulence plasmids.</title>
        <authorList>
            <person name="Weisberg A.J."/>
            <person name="Davis E.W. 2nd"/>
            <person name="Tabima J."/>
            <person name="Belcher M.S."/>
            <person name="Miller M."/>
            <person name="Kuo C.H."/>
            <person name="Loper J.E."/>
            <person name="Grunwald N.J."/>
            <person name="Putnam M.L."/>
            <person name="Chang J.H."/>
        </authorList>
    </citation>
    <scope>NUCLEOTIDE SEQUENCE</scope>
    <source>
        <strain evidence="2">17-1853-1a</strain>
    </source>
</reference>
<proteinExistence type="predicted"/>